<dbReference type="Pfam" id="PF01047">
    <property type="entry name" value="MarR"/>
    <property type="match status" value="1"/>
</dbReference>
<evidence type="ECO:0000256" key="1">
    <source>
        <dbReference type="ARBA" id="ARBA00023125"/>
    </source>
</evidence>
<comment type="caution">
    <text evidence="3">The sequence shown here is derived from an EMBL/GenBank/DDBJ whole genome shotgun (WGS) entry which is preliminary data.</text>
</comment>
<dbReference type="RefSeq" id="WP_343802811.1">
    <property type="nucleotide sequence ID" value="NZ_BAAADJ010000062.1"/>
</dbReference>
<dbReference type="InterPro" id="IPR036388">
    <property type="entry name" value="WH-like_DNA-bd_sf"/>
</dbReference>
<proteinExistence type="predicted"/>
<dbReference type="SMART" id="SM00347">
    <property type="entry name" value="HTH_MARR"/>
    <property type="match status" value="1"/>
</dbReference>
<evidence type="ECO:0000259" key="2">
    <source>
        <dbReference type="PROSITE" id="PS50995"/>
    </source>
</evidence>
<accession>A0ABP3GFF8</accession>
<sequence>MDVLFKQKMLLIIRALYFCMEDNWSLLERKFQVTPAQQHILFLLSTNKSELTPTQISELGCWHISTVTRLLKPLKESGLVEVSVNKDRPRFKRVMLTDSGKKLIIQLMDEFKEMEQMPLQIGDLSEEELATFLEIGEKILGVHKGENFMNMLVQARVENYDYA</sequence>
<keyword evidence="1" id="KW-0238">DNA-binding</keyword>
<name>A0ABP3GFF8_9BACI</name>
<dbReference type="Gene3D" id="1.10.10.10">
    <property type="entry name" value="Winged helix-like DNA-binding domain superfamily/Winged helix DNA-binding domain"/>
    <property type="match status" value="1"/>
</dbReference>
<dbReference type="InterPro" id="IPR000835">
    <property type="entry name" value="HTH_MarR-typ"/>
</dbReference>
<dbReference type="PANTHER" id="PTHR33164:SF43">
    <property type="entry name" value="HTH-TYPE TRANSCRIPTIONAL REPRESSOR YETL"/>
    <property type="match status" value="1"/>
</dbReference>
<protein>
    <recommendedName>
        <fullName evidence="2">HTH marR-type domain-containing protein</fullName>
    </recommendedName>
</protein>
<evidence type="ECO:0000313" key="4">
    <source>
        <dbReference type="Proteomes" id="UP001500782"/>
    </source>
</evidence>
<dbReference type="SUPFAM" id="SSF46785">
    <property type="entry name" value="Winged helix' DNA-binding domain"/>
    <property type="match status" value="1"/>
</dbReference>
<dbReference type="InterPro" id="IPR039422">
    <property type="entry name" value="MarR/SlyA-like"/>
</dbReference>
<dbReference type="PROSITE" id="PS50995">
    <property type="entry name" value="HTH_MARR_2"/>
    <property type="match status" value="1"/>
</dbReference>
<dbReference type="InterPro" id="IPR036390">
    <property type="entry name" value="WH_DNA-bd_sf"/>
</dbReference>
<feature type="domain" description="HTH marR-type" evidence="2">
    <location>
        <begin position="2"/>
        <end position="141"/>
    </location>
</feature>
<dbReference type="PANTHER" id="PTHR33164">
    <property type="entry name" value="TRANSCRIPTIONAL REGULATOR, MARR FAMILY"/>
    <property type="match status" value="1"/>
</dbReference>
<evidence type="ECO:0000313" key="3">
    <source>
        <dbReference type="EMBL" id="GAA0344162.1"/>
    </source>
</evidence>
<dbReference type="EMBL" id="BAAADJ010000062">
    <property type="protein sequence ID" value="GAA0344162.1"/>
    <property type="molecule type" value="Genomic_DNA"/>
</dbReference>
<organism evidence="3 4">
    <name type="scientific">Bacillus carboniphilus</name>
    <dbReference type="NCBI Taxonomy" id="86663"/>
    <lineage>
        <taxon>Bacteria</taxon>
        <taxon>Bacillati</taxon>
        <taxon>Bacillota</taxon>
        <taxon>Bacilli</taxon>
        <taxon>Bacillales</taxon>
        <taxon>Bacillaceae</taxon>
        <taxon>Bacillus</taxon>
    </lineage>
</organism>
<keyword evidence="4" id="KW-1185">Reference proteome</keyword>
<gene>
    <name evidence="3" type="ORF">GCM10008967_38240</name>
</gene>
<reference evidence="4" key="1">
    <citation type="journal article" date="2019" name="Int. J. Syst. Evol. Microbiol.">
        <title>The Global Catalogue of Microorganisms (GCM) 10K type strain sequencing project: providing services to taxonomists for standard genome sequencing and annotation.</title>
        <authorList>
            <consortium name="The Broad Institute Genomics Platform"/>
            <consortium name="The Broad Institute Genome Sequencing Center for Infectious Disease"/>
            <person name="Wu L."/>
            <person name="Ma J."/>
        </authorList>
    </citation>
    <scope>NUCLEOTIDE SEQUENCE [LARGE SCALE GENOMIC DNA]</scope>
    <source>
        <strain evidence="4">JCM 9731</strain>
    </source>
</reference>
<dbReference type="Proteomes" id="UP001500782">
    <property type="component" value="Unassembled WGS sequence"/>
</dbReference>